<dbReference type="PANTHER" id="PTHR47926">
    <property type="entry name" value="PENTATRICOPEPTIDE REPEAT-CONTAINING PROTEIN"/>
    <property type="match status" value="1"/>
</dbReference>
<dbReference type="GO" id="GO:0009451">
    <property type="term" value="P:RNA modification"/>
    <property type="evidence" value="ECO:0007669"/>
    <property type="project" value="InterPro"/>
</dbReference>
<evidence type="ECO:0000256" key="2">
    <source>
        <dbReference type="PROSITE-ProRule" id="PRU00708"/>
    </source>
</evidence>
<sequence>MAFSTNLLQCGLRASTLIAKQQLMNLRLAESVHACVIRLSMDFDLYTGNALMNMYFKFESLCESGAWQVFDEMPEKREIGKFESGEISCKELSCRIGSEELESEGGMLCCALIGMQIEKRLWDELLQINDIYRRKEGTRAIQMDSVRKIFDLMPNRDLVSWNTVIAGNAQNGMHEEALAMVREMGNANLKPDSFTLSSVLPIFAEYVDIIKGRKSMHAKIKPRHVSFSSIMPACAHLTTLHLGKQLHGYIVRGGFDDNTFIASSLVDMYAKCGNIRIARWIFDKMEQHDMVSWTAIIMGYALHGHAHDAVSLFKQMEMEGVKPSDVAFVAVLTACSHAGLVEVNNKVQAFVAGDKSHPYYEGINEALKVLLEQMEQEGYVPDTKEVLHELMRSRRDTYCVVIAKGAL</sequence>
<reference evidence="3 4" key="1">
    <citation type="journal article" date="2016" name="G3 (Bethesda)">
        <title>First Draft Assembly and Annotation of the Genome of a California Endemic Oak Quercus lobata Nee (Fagaceae).</title>
        <authorList>
            <person name="Sork V.L."/>
            <person name="Fitz-Gibbon S.T."/>
            <person name="Puiu D."/>
            <person name="Crepeau M."/>
            <person name="Gugger P.F."/>
            <person name="Sherman R."/>
            <person name="Stevens K."/>
            <person name="Langley C.H."/>
            <person name="Pellegrini M."/>
            <person name="Salzberg S.L."/>
        </authorList>
    </citation>
    <scope>NUCLEOTIDE SEQUENCE [LARGE SCALE GENOMIC DNA]</scope>
    <source>
        <strain evidence="3 4">cv. SW786</strain>
    </source>
</reference>
<dbReference type="InterPro" id="IPR011990">
    <property type="entry name" value="TPR-like_helical_dom_sf"/>
</dbReference>
<dbReference type="NCBIfam" id="TIGR00756">
    <property type="entry name" value="PPR"/>
    <property type="match status" value="2"/>
</dbReference>
<evidence type="ECO:0000256" key="1">
    <source>
        <dbReference type="ARBA" id="ARBA00022737"/>
    </source>
</evidence>
<protein>
    <recommendedName>
        <fullName evidence="5">Pentatricopeptide repeat-containing protein</fullName>
    </recommendedName>
</protein>
<dbReference type="PROSITE" id="PS51375">
    <property type="entry name" value="PPR"/>
    <property type="match status" value="2"/>
</dbReference>
<dbReference type="Proteomes" id="UP000594261">
    <property type="component" value="Chromosome 5"/>
</dbReference>
<dbReference type="AlphaFoldDB" id="A0A7N2LQE4"/>
<evidence type="ECO:0000313" key="3">
    <source>
        <dbReference type="EnsemblPlants" id="QL05p042486:mrna"/>
    </source>
</evidence>
<feature type="repeat" description="PPR" evidence="2">
    <location>
        <begin position="157"/>
        <end position="191"/>
    </location>
</feature>
<keyword evidence="4" id="KW-1185">Reference proteome</keyword>
<evidence type="ECO:0000313" key="4">
    <source>
        <dbReference type="Proteomes" id="UP000594261"/>
    </source>
</evidence>
<dbReference type="Gene3D" id="1.25.40.10">
    <property type="entry name" value="Tetratricopeptide repeat domain"/>
    <property type="match status" value="2"/>
</dbReference>
<dbReference type="EMBL" id="LRBV02000005">
    <property type="status" value="NOT_ANNOTATED_CDS"/>
    <property type="molecule type" value="Genomic_DNA"/>
</dbReference>
<dbReference type="PANTHER" id="PTHR47926:SF518">
    <property type="entry name" value="(WILD MALAYSIAN BANANA) HYPOTHETICAL PROTEIN"/>
    <property type="match status" value="1"/>
</dbReference>
<reference evidence="3" key="2">
    <citation type="submission" date="2021-01" db="UniProtKB">
        <authorList>
            <consortium name="EnsemblPlants"/>
        </authorList>
    </citation>
    <scope>IDENTIFICATION</scope>
</reference>
<feature type="repeat" description="PPR" evidence="2">
    <location>
        <begin position="289"/>
        <end position="323"/>
    </location>
</feature>
<dbReference type="InterPro" id="IPR046960">
    <property type="entry name" value="PPR_At4g14850-like_plant"/>
</dbReference>
<organism evidence="3 4">
    <name type="scientific">Quercus lobata</name>
    <name type="common">Valley oak</name>
    <dbReference type="NCBI Taxonomy" id="97700"/>
    <lineage>
        <taxon>Eukaryota</taxon>
        <taxon>Viridiplantae</taxon>
        <taxon>Streptophyta</taxon>
        <taxon>Embryophyta</taxon>
        <taxon>Tracheophyta</taxon>
        <taxon>Spermatophyta</taxon>
        <taxon>Magnoliopsida</taxon>
        <taxon>eudicotyledons</taxon>
        <taxon>Gunneridae</taxon>
        <taxon>Pentapetalae</taxon>
        <taxon>rosids</taxon>
        <taxon>fabids</taxon>
        <taxon>Fagales</taxon>
        <taxon>Fagaceae</taxon>
        <taxon>Quercus</taxon>
    </lineage>
</organism>
<evidence type="ECO:0008006" key="5">
    <source>
        <dbReference type="Google" id="ProtNLM"/>
    </source>
</evidence>
<proteinExistence type="predicted"/>
<keyword evidence="1" id="KW-0677">Repeat</keyword>
<dbReference type="EnsemblPlants" id="QL05p042486:mrna">
    <property type="protein sequence ID" value="QL05p042486:mrna"/>
    <property type="gene ID" value="QL05p042486"/>
</dbReference>
<dbReference type="FunFam" id="1.25.40.10:FF:000031">
    <property type="entry name" value="Pentatricopeptide repeat-containing protein mitochondrial"/>
    <property type="match status" value="1"/>
</dbReference>
<accession>A0A7N2LQE4</accession>
<dbReference type="InParanoid" id="A0A7N2LQE4"/>
<dbReference type="InterPro" id="IPR002885">
    <property type="entry name" value="PPR_rpt"/>
</dbReference>
<dbReference type="GO" id="GO:0003723">
    <property type="term" value="F:RNA binding"/>
    <property type="evidence" value="ECO:0007669"/>
    <property type="project" value="InterPro"/>
</dbReference>
<dbReference type="Pfam" id="PF01535">
    <property type="entry name" value="PPR"/>
    <property type="match status" value="1"/>
</dbReference>
<dbReference type="Pfam" id="PF13041">
    <property type="entry name" value="PPR_2"/>
    <property type="match status" value="2"/>
</dbReference>
<dbReference type="Gramene" id="QL05p042486:mrna">
    <property type="protein sequence ID" value="QL05p042486:mrna"/>
    <property type="gene ID" value="QL05p042486"/>
</dbReference>
<name>A0A7N2LQE4_QUELO</name>